<dbReference type="RefSeq" id="WP_149109091.1">
    <property type="nucleotide sequence ID" value="NZ_CP042425.1"/>
</dbReference>
<dbReference type="AlphaFoldDB" id="A0A5C1A4Y9"/>
<evidence type="ECO:0000313" key="3">
    <source>
        <dbReference type="Proteomes" id="UP000324974"/>
    </source>
</evidence>
<sequence length="85" mass="8857">MKYAVLIVTCAFLGGVIGLLSAWGAAAYCSPTLNPDPRPGWFASMPWWGAVTGTAVGLLAVVAARAASHPVPLQEPNHELNLTGR</sequence>
<evidence type="ECO:0000256" key="1">
    <source>
        <dbReference type="SAM" id="Phobius"/>
    </source>
</evidence>
<dbReference type="Proteomes" id="UP000324974">
    <property type="component" value="Chromosome"/>
</dbReference>
<dbReference type="EMBL" id="CP042425">
    <property type="protein sequence ID" value="QEL14179.1"/>
    <property type="molecule type" value="Genomic_DNA"/>
</dbReference>
<proteinExistence type="predicted"/>
<organism evidence="2 3">
    <name type="scientific">Limnoglobus roseus</name>
    <dbReference type="NCBI Taxonomy" id="2598579"/>
    <lineage>
        <taxon>Bacteria</taxon>
        <taxon>Pseudomonadati</taxon>
        <taxon>Planctomycetota</taxon>
        <taxon>Planctomycetia</taxon>
        <taxon>Gemmatales</taxon>
        <taxon>Gemmataceae</taxon>
        <taxon>Limnoglobus</taxon>
    </lineage>
</organism>
<keyword evidence="1" id="KW-1133">Transmembrane helix</keyword>
<evidence type="ECO:0000313" key="2">
    <source>
        <dbReference type="EMBL" id="QEL14179.1"/>
    </source>
</evidence>
<keyword evidence="1" id="KW-0812">Transmembrane</keyword>
<protein>
    <submittedName>
        <fullName evidence="2">Uncharacterized protein</fullName>
    </submittedName>
</protein>
<keyword evidence="3" id="KW-1185">Reference proteome</keyword>
<feature type="transmembrane region" description="Helical" evidence="1">
    <location>
        <begin position="45"/>
        <end position="64"/>
    </location>
</feature>
<name>A0A5C1A4Y9_9BACT</name>
<gene>
    <name evidence="2" type="ORF">PX52LOC_01049</name>
</gene>
<dbReference type="KEGG" id="lrs:PX52LOC_01049"/>
<accession>A0A5C1A4Y9</accession>
<keyword evidence="1" id="KW-0472">Membrane</keyword>
<reference evidence="3" key="1">
    <citation type="submission" date="2019-08" db="EMBL/GenBank/DDBJ databases">
        <title>Limnoglobus roseus gen. nov., sp. nov., a novel freshwater planctomycete with a giant genome from the family Gemmataceae.</title>
        <authorList>
            <person name="Kulichevskaya I.S."/>
            <person name="Naumoff D.G."/>
            <person name="Miroshnikov K."/>
            <person name="Ivanova A."/>
            <person name="Philippov D.A."/>
            <person name="Hakobyan A."/>
            <person name="Rijpstra I.C."/>
            <person name="Sinninghe Damste J.S."/>
            <person name="Liesack W."/>
            <person name="Dedysh S.N."/>
        </authorList>
    </citation>
    <scope>NUCLEOTIDE SEQUENCE [LARGE SCALE GENOMIC DNA]</scope>
    <source>
        <strain evidence="3">PX52</strain>
    </source>
</reference>